<evidence type="ECO:0008006" key="3">
    <source>
        <dbReference type="Google" id="ProtNLM"/>
    </source>
</evidence>
<comment type="caution">
    <text evidence="1">The sequence shown here is derived from an EMBL/GenBank/DDBJ whole genome shotgun (WGS) entry which is preliminary data.</text>
</comment>
<dbReference type="SUPFAM" id="SSF52047">
    <property type="entry name" value="RNI-like"/>
    <property type="match status" value="1"/>
</dbReference>
<name>A0A8H6Z0E0_9AGAR</name>
<proteinExistence type="predicted"/>
<dbReference type="Proteomes" id="UP000623467">
    <property type="component" value="Unassembled WGS sequence"/>
</dbReference>
<gene>
    <name evidence="1" type="ORF">MSAN_00666400</name>
</gene>
<dbReference type="InterPro" id="IPR036047">
    <property type="entry name" value="F-box-like_dom_sf"/>
</dbReference>
<dbReference type="AlphaFoldDB" id="A0A8H6Z0E0"/>
<reference evidence="1" key="1">
    <citation type="submission" date="2020-05" db="EMBL/GenBank/DDBJ databases">
        <title>Mycena genomes resolve the evolution of fungal bioluminescence.</title>
        <authorList>
            <person name="Tsai I.J."/>
        </authorList>
    </citation>
    <scope>NUCLEOTIDE SEQUENCE</scope>
    <source>
        <strain evidence="1">160909Yilan</strain>
    </source>
</reference>
<protein>
    <recommendedName>
        <fullName evidence="3">F-box domain-containing protein</fullName>
    </recommendedName>
</protein>
<dbReference type="InterPro" id="IPR032675">
    <property type="entry name" value="LRR_dom_sf"/>
</dbReference>
<dbReference type="EMBL" id="JACAZH010000004">
    <property type="protein sequence ID" value="KAF7370350.1"/>
    <property type="molecule type" value="Genomic_DNA"/>
</dbReference>
<organism evidence="1 2">
    <name type="scientific">Mycena sanguinolenta</name>
    <dbReference type="NCBI Taxonomy" id="230812"/>
    <lineage>
        <taxon>Eukaryota</taxon>
        <taxon>Fungi</taxon>
        <taxon>Dikarya</taxon>
        <taxon>Basidiomycota</taxon>
        <taxon>Agaricomycotina</taxon>
        <taxon>Agaricomycetes</taxon>
        <taxon>Agaricomycetidae</taxon>
        <taxon>Agaricales</taxon>
        <taxon>Marasmiineae</taxon>
        <taxon>Mycenaceae</taxon>
        <taxon>Mycena</taxon>
    </lineage>
</organism>
<accession>A0A8H6Z0E0</accession>
<dbReference type="SUPFAM" id="SSF81383">
    <property type="entry name" value="F-box domain"/>
    <property type="match status" value="1"/>
</dbReference>
<evidence type="ECO:0000313" key="1">
    <source>
        <dbReference type="EMBL" id="KAF7370350.1"/>
    </source>
</evidence>
<sequence>MFANRLKRGLQVLVSRFARMVHHSRSRRVKSLKVDHLLWRTNAPLSAPQTAQVAHLLEQAQASLRVADHDHDLVSAQVQSYQIALAPHKKLPPEVLAIIFANCVGTPIILPPSPTEPALALAGTCRWWRHIILNIPNLWNNIFLDFRGSKPVKLLEYAKLWISRSENTLITIRNSTSRWAENWLRKEGIDPITYLVAPYVNRCREIDLRFLDASIDEFFTLPASSIERLEVLYLETLGFTMPLSNASDEPFAVFRSAPRLRRVLFSTDLCSLDPQVLGLPWGQLTGLHFIATYIPPLAMHAILRESHSLVECSVSIIELDDALVASLNRLPECVLPTLKSLMVEFSPQAVDYAPFLRPPGYLPECPWSQHAYTSLLARSGFTLRRLAILNYTIAPAHLESILQGMPSLTDFHLYLWETNEWDARILRELGSGALLPALEVLTFSMYPLASVLPALEARVRRAGTRGVARLKELNMSITWRQDLSPEAMARFMRLEAEGGPKCSAFTHTRAYAHDRMTTQIF</sequence>
<dbReference type="OrthoDB" id="3042049at2759"/>
<evidence type="ECO:0000313" key="2">
    <source>
        <dbReference type="Proteomes" id="UP000623467"/>
    </source>
</evidence>
<keyword evidence="2" id="KW-1185">Reference proteome</keyword>
<dbReference type="Gene3D" id="3.80.10.10">
    <property type="entry name" value="Ribonuclease Inhibitor"/>
    <property type="match status" value="1"/>
</dbReference>